<comment type="cofactor">
    <cofactor evidence="6">
        <name>Co(2+)</name>
        <dbReference type="ChEBI" id="CHEBI:48828"/>
    </cofactor>
    <cofactor evidence="6">
        <name>Zn(2+)</name>
        <dbReference type="ChEBI" id="CHEBI:29105"/>
    </cofactor>
    <cofactor evidence="6">
        <name>Mn(2+)</name>
        <dbReference type="ChEBI" id="CHEBI:29035"/>
    </cofactor>
    <cofactor evidence="6">
        <name>Fe(2+)</name>
        <dbReference type="ChEBI" id="CHEBI:29033"/>
    </cofactor>
    <text evidence="6">Binds 2 divalent metal cations per subunit. Has a high-affinity and a low affinity metal-binding site. The true nature of the physiological cofactor is under debate. The enzyme is active with cobalt, zinc, manganese or divalent iron ions. Most likely, methionine aminopeptidases function as mononuclear Fe(2+)-metalloproteases under physiological conditions, and the catalytically relevant metal-binding site has been assigned to the histidine-containing high-affinity site.</text>
</comment>
<dbReference type="Pfam" id="PF00557">
    <property type="entry name" value="Peptidase_M24"/>
    <property type="match status" value="1"/>
</dbReference>
<protein>
    <recommendedName>
        <fullName evidence="6 7">Methionine aminopeptidase</fullName>
        <shortName evidence="6">MAP</shortName>
        <shortName evidence="6">MetAP</shortName>
        <ecNumber evidence="6 7">3.4.11.18</ecNumber>
    </recommendedName>
    <alternativeName>
        <fullName evidence="6">Peptidase M</fullName>
    </alternativeName>
</protein>
<sequence>MIDYKKNYEENVEKYKKMGYEVPKPDMIKTEADIEGIRRAGVINNLVLDEVAKHIHAGMSTEEINTIVHEKTLELGGIPAPLNYEGFPKSVCTSINDAVCHGIPDPTVILKEGDIINVDCTTIYEGYYADASRMFIIGEASATAKDLVKVAKESLDLAFKGIKPYSHLRDIGAIIEKYVKSHGYSVVHEIGGHGVGIDFHEDPFIYHYGKKGTGMVLFPGMVFTIEPMVNEGSRGVFIDSSNDWTIYTDDGGLSAQWEYTIVVTMDGLEILAS</sequence>
<keyword evidence="3 6" id="KW-0645">Protease</keyword>
<dbReference type="PANTHER" id="PTHR43330">
    <property type="entry name" value="METHIONINE AMINOPEPTIDASE"/>
    <property type="match status" value="1"/>
</dbReference>
<feature type="binding site" evidence="6">
    <location>
        <position position="119"/>
    </location>
    <ligand>
        <name>a divalent metal cation</name>
        <dbReference type="ChEBI" id="CHEBI:60240"/>
        <label>1</label>
    </ligand>
</feature>
<dbReference type="InterPro" id="IPR036005">
    <property type="entry name" value="Creatinase/aminopeptidase-like"/>
</dbReference>
<evidence type="ECO:0000256" key="3">
    <source>
        <dbReference type="ARBA" id="ARBA00022670"/>
    </source>
</evidence>
<feature type="binding site" evidence="6">
    <location>
        <position position="200"/>
    </location>
    <ligand>
        <name>substrate</name>
    </ligand>
</feature>
<evidence type="ECO:0000256" key="1">
    <source>
        <dbReference type="ARBA" id="ARBA00002521"/>
    </source>
</evidence>
<keyword evidence="5 6" id="KW-0378">Hydrolase</keyword>
<feature type="binding site" evidence="6">
    <location>
        <position position="101"/>
    </location>
    <ligand>
        <name>substrate</name>
    </ligand>
</feature>
<dbReference type="CDD" id="cd01086">
    <property type="entry name" value="MetAP1"/>
    <property type="match status" value="1"/>
</dbReference>
<organism evidence="9 10">
    <name type="scientific">Anaeroplasma bactoclasticum</name>
    <dbReference type="NCBI Taxonomy" id="2088"/>
    <lineage>
        <taxon>Bacteria</taxon>
        <taxon>Bacillati</taxon>
        <taxon>Mycoplasmatota</taxon>
        <taxon>Mollicutes</taxon>
        <taxon>Anaeroplasmatales</taxon>
        <taxon>Anaeroplasmataceae</taxon>
        <taxon>Anaeroplasma</taxon>
    </lineage>
</organism>
<name>A0A397S0T0_9MOLU</name>
<accession>A0A397S0T0</accession>
<evidence type="ECO:0000259" key="8">
    <source>
        <dbReference type="Pfam" id="PF00557"/>
    </source>
</evidence>
<dbReference type="PRINTS" id="PR00599">
    <property type="entry name" value="MAPEPTIDASE"/>
</dbReference>
<dbReference type="GO" id="GO:0006508">
    <property type="term" value="P:proteolysis"/>
    <property type="evidence" value="ECO:0007669"/>
    <property type="project" value="UniProtKB-KW"/>
</dbReference>
<keyword evidence="10" id="KW-1185">Reference proteome</keyword>
<feature type="binding site" evidence="6">
    <location>
        <position position="130"/>
    </location>
    <ligand>
        <name>a divalent metal cation</name>
        <dbReference type="ChEBI" id="CHEBI:60240"/>
        <label>1</label>
    </ligand>
</feature>
<feature type="binding site" evidence="6">
    <location>
        <position position="193"/>
    </location>
    <ligand>
        <name>a divalent metal cation</name>
        <dbReference type="ChEBI" id="CHEBI:60240"/>
        <label>2</label>
        <note>catalytic</note>
    </ligand>
</feature>
<feature type="binding site" evidence="6">
    <location>
        <position position="258"/>
    </location>
    <ligand>
        <name>a divalent metal cation</name>
        <dbReference type="ChEBI" id="CHEBI:60240"/>
        <label>2</label>
        <note>catalytic</note>
    </ligand>
</feature>
<gene>
    <name evidence="6" type="primary">map</name>
    <name evidence="9" type="ORF">EI71_00249</name>
</gene>
<dbReference type="SUPFAM" id="SSF55920">
    <property type="entry name" value="Creatinase/aminopeptidase"/>
    <property type="match status" value="1"/>
</dbReference>
<evidence type="ECO:0000313" key="9">
    <source>
        <dbReference type="EMBL" id="RIA78299.1"/>
    </source>
</evidence>
<dbReference type="InterPro" id="IPR002467">
    <property type="entry name" value="Pept_M24A_MAP1"/>
</dbReference>
<dbReference type="Proteomes" id="UP000266506">
    <property type="component" value="Unassembled WGS sequence"/>
</dbReference>
<dbReference type="EC" id="3.4.11.18" evidence="6 7"/>
<dbReference type="GO" id="GO:0004239">
    <property type="term" value="F:initiator methionyl aminopeptidase activity"/>
    <property type="evidence" value="ECO:0007669"/>
    <property type="project" value="UniProtKB-UniRule"/>
</dbReference>
<dbReference type="HAMAP" id="MF_01974">
    <property type="entry name" value="MetAP_1"/>
    <property type="match status" value="1"/>
</dbReference>
<evidence type="ECO:0000256" key="6">
    <source>
        <dbReference type="HAMAP-Rule" id="MF_01974"/>
    </source>
</evidence>
<dbReference type="EMBL" id="QXEV01000002">
    <property type="protein sequence ID" value="RIA78299.1"/>
    <property type="molecule type" value="Genomic_DNA"/>
</dbReference>
<dbReference type="NCBIfam" id="TIGR00500">
    <property type="entry name" value="met_pdase_I"/>
    <property type="match status" value="1"/>
</dbReference>
<dbReference type="GO" id="GO:0046872">
    <property type="term" value="F:metal ion binding"/>
    <property type="evidence" value="ECO:0007669"/>
    <property type="project" value="UniProtKB-UniRule"/>
</dbReference>
<keyword evidence="4 6" id="KW-0479">Metal-binding</keyword>
<reference evidence="9 10" key="1">
    <citation type="submission" date="2018-08" db="EMBL/GenBank/DDBJ databases">
        <title>Genomic Encyclopedia of Archaeal and Bacterial Type Strains, Phase II (KMG-II): from individual species to whole genera.</title>
        <authorList>
            <person name="Goeker M."/>
        </authorList>
    </citation>
    <scope>NUCLEOTIDE SEQUENCE [LARGE SCALE GENOMIC DNA]</scope>
    <source>
        <strain evidence="9 10">ATCC 27112</strain>
    </source>
</reference>
<dbReference type="InterPro" id="IPR001714">
    <property type="entry name" value="Pept_M24_MAP"/>
</dbReference>
<evidence type="ECO:0000256" key="5">
    <source>
        <dbReference type="ARBA" id="ARBA00022801"/>
    </source>
</evidence>
<evidence type="ECO:0000256" key="2">
    <source>
        <dbReference type="ARBA" id="ARBA00022438"/>
    </source>
</evidence>
<proteinExistence type="inferred from homology"/>
<keyword evidence="2 6" id="KW-0031">Aminopeptidase</keyword>
<comment type="function">
    <text evidence="1 6">Removes the N-terminal methionine from nascent proteins. The N-terminal methionine is often cleaved when the second residue in the primary sequence is small and uncharged (Met-Ala-, Cys, Gly, Pro, Ser, Thr, or Val). Requires deformylation of the N(alpha)-formylated initiator methionine before it can be hydrolyzed.</text>
</comment>
<evidence type="ECO:0000256" key="7">
    <source>
        <dbReference type="RuleBase" id="RU003653"/>
    </source>
</evidence>
<dbReference type="InterPro" id="IPR000994">
    <property type="entry name" value="Pept_M24"/>
</dbReference>
<comment type="subunit">
    <text evidence="6">Monomer.</text>
</comment>
<dbReference type="Gene3D" id="3.90.230.10">
    <property type="entry name" value="Creatinase/methionine aminopeptidase superfamily"/>
    <property type="match status" value="1"/>
</dbReference>
<feature type="binding site" evidence="6">
    <location>
        <position position="130"/>
    </location>
    <ligand>
        <name>a divalent metal cation</name>
        <dbReference type="ChEBI" id="CHEBI:60240"/>
        <label>2</label>
        <note>catalytic</note>
    </ligand>
</feature>
<dbReference type="InParanoid" id="A0A397S0T0"/>
<evidence type="ECO:0000313" key="10">
    <source>
        <dbReference type="Proteomes" id="UP000266506"/>
    </source>
</evidence>
<dbReference type="FunCoup" id="A0A397S0T0">
    <property type="interactions" value="295"/>
</dbReference>
<feature type="binding site" evidence="6">
    <location>
        <position position="226"/>
    </location>
    <ligand>
        <name>a divalent metal cation</name>
        <dbReference type="ChEBI" id="CHEBI:60240"/>
        <label>2</label>
        <note>catalytic</note>
    </ligand>
</feature>
<feature type="domain" description="Peptidase M24" evidence="8">
    <location>
        <begin position="35"/>
        <end position="264"/>
    </location>
</feature>
<comment type="caution">
    <text evidence="9">The sequence shown here is derived from an EMBL/GenBank/DDBJ whole genome shotgun (WGS) entry which is preliminary data.</text>
</comment>
<dbReference type="PANTHER" id="PTHR43330:SF8">
    <property type="entry name" value="METHIONINE AMINOPEPTIDASE 1D, MITOCHONDRIAL"/>
    <property type="match status" value="1"/>
</dbReference>
<dbReference type="AlphaFoldDB" id="A0A397S0T0"/>
<dbReference type="OrthoDB" id="9802055at2"/>
<evidence type="ECO:0000256" key="4">
    <source>
        <dbReference type="ARBA" id="ARBA00022723"/>
    </source>
</evidence>
<comment type="similarity">
    <text evidence="6">Belongs to the peptidase M24A family. Methionine aminopeptidase type 1 subfamily.</text>
</comment>
<dbReference type="GO" id="GO:0070006">
    <property type="term" value="F:metalloaminopeptidase activity"/>
    <property type="evidence" value="ECO:0007669"/>
    <property type="project" value="UniProtKB-UniRule"/>
</dbReference>
<comment type="catalytic activity">
    <reaction evidence="6 7">
        <text>Release of N-terminal amino acids, preferentially methionine, from peptides and arylamides.</text>
        <dbReference type="EC" id="3.4.11.18"/>
    </reaction>
</comment>
<dbReference type="RefSeq" id="WP_119015425.1">
    <property type="nucleotide sequence ID" value="NZ_QXEV01000002.1"/>
</dbReference>
<feature type="binding site" evidence="6">
    <location>
        <position position="258"/>
    </location>
    <ligand>
        <name>a divalent metal cation</name>
        <dbReference type="ChEBI" id="CHEBI:60240"/>
        <label>1</label>
    </ligand>
</feature>